<keyword evidence="8" id="KW-0501">Molybdenum cofactor biosynthesis</keyword>
<evidence type="ECO:0000256" key="7">
    <source>
        <dbReference type="ARBA" id="ARBA00022842"/>
    </source>
</evidence>
<dbReference type="EMBL" id="CAFBQA010000049">
    <property type="protein sequence ID" value="CAB5039288.1"/>
    <property type="molecule type" value="Genomic_DNA"/>
</dbReference>
<dbReference type="SMART" id="SM00852">
    <property type="entry name" value="MoCF_biosynth"/>
    <property type="match status" value="1"/>
</dbReference>
<evidence type="ECO:0000256" key="3">
    <source>
        <dbReference type="ARBA" id="ARBA00013269"/>
    </source>
</evidence>
<evidence type="ECO:0000256" key="2">
    <source>
        <dbReference type="ARBA" id="ARBA00005046"/>
    </source>
</evidence>
<feature type="domain" description="MoaB/Mog" evidence="10">
    <location>
        <begin position="178"/>
        <end position="317"/>
    </location>
</feature>
<evidence type="ECO:0000313" key="11">
    <source>
        <dbReference type="EMBL" id="CAB5039288.1"/>
    </source>
</evidence>
<dbReference type="SUPFAM" id="SSF63867">
    <property type="entry name" value="MoeA C-terminal domain-like"/>
    <property type="match status" value="1"/>
</dbReference>
<sequence>MSQPLKSVDRHLQDILALAKPLEPFAMPLLESHGTTLAVDIRSSVALPPWDNSAMDGFAVRAAEIFPDRPMELAGEVAAGNSETAVLPLGKVLRIMTGAPIPEGCDAVIPVEWSREEDGVIFFDKSPAYGAHIRKMGSDINVGDLILTAGTQLNATHIGAAAAIGIDSLITRPHPRVVLISTGDELVEPGLALGHGQIYDANSWLLTTAAREAGAIAYRVGAVPDDEEKFMQVLEDQLVRADLIVTSGGVSQGVYDTVKNVLAKLGSVTFEPVAMQPGMPQGYGLVGPDSTPIITLPGNPVSAYVSFELFVRPMIKALLGVQDLDRPIVEATVVEPVRSPLGKRSFLRGKASFDKGSYFVSPVSGQGSHMLGGLSQANALIIVNEDIENIAAGSQVQVILLGRS</sequence>
<reference evidence="11" key="1">
    <citation type="submission" date="2020-05" db="EMBL/GenBank/DDBJ databases">
        <authorList>
            <person name="Chiriac C."/>
            <person name="Salcher M."/>
            <person name="Ghai R."/>
            <person name="Kavagutti S V."/>
        </authorList>
    </citation>
    <scope>NUCLEOTIDE SEQUENCE</scope>
</reference>
<dbReference type="GO" id="GO:0046872">
    <property type="term" value="F:metal ion binding"/>
    <property type="evidence" value="ECO:0007669"/>
    <property type="project" value="UniProtKB-KW"/>
</dbReference>
<dbReference type="NCBIfam" id="NF045515">
    <property type="entry name" value="Glp_gephyrin"/>
    <property type="match status" value="1"/>
</dbReference>
<comment type="catalytic activity">
    <reaction evidence="9">
        <text>adenylyl-molybdopterin + molybdate = Mo-molybdopterin + AMP + H(+)</text>
        <dbReference type="Rhea" id="RHEA:35047"/>
        <dbReference type="ChEBI" id="CHEBI:15378"/>
        <dbReference type="ChEBI" id="CHEBI:36264"/>
        <dbReference type="ChEBI" id="CHEBI:62727"/>
        <dbReference type="ChEBI" id="CHEBI:71302"/>
        <dbReference type="ChEBI" id="CHEBI:456215"/>
        <dbReference type="EC" id="2.10.1.1"/>
    </reaction>
</comment>
<dbReference type="GO" id="GO:0061599">
    <property type="term" value="F:molybdopterin molybdotransferase activity"/>
    <property type="evidence" value="ECO:0007669"/>
    <property type="project" value="UniProtKB-EC"/>
</dbReference>
<organism evidence="11">
    <name type="scientific">freshwater metagenome</name>
    <dbReference type="NCBI Taxonomy" id="449393"/>
    <lineage>
        <taxon>unclassified sequences</taxon>
        <taxon>metagenomes</taxon>
        <taxon>ecological metagenomes</taxon>
    </lineage>
</organism>
<dbReference type="SUPFAM" id="SSF63882">
    <property type="entry name" value="MoeA N-terminal region -like"/>
    <property type="match status" value="1"/>
</dbReference>
<dbReference type="GO" id="GO:0005829">
    <property type="term" value="C:cytosol"/>
    <property type="evidence" value="ECO:0007669"/>
    <property type="project" value="TreeGrafter"/>
</dbReference>
<keyword evidence="6" id="KW-0479">Metal-binding</keyword>
<dbReference type="Gene3D" id="3.90.105.10">
    <property type="entry name" value="Molybdopterin biosynthesis moea protein, domain 2"/>
    <property type="match status" value="1"/>
</dbReference>
<keyword evidence="7" id="KW-0460">Magnesium</keyword>
<dbReference type="AlphaFoldDB" id="A0A6J7SFL2"/>
<comment type="pathway">
    <text evidence="2">Cofactor biosynthesis; molybdopterin biosynthesis.</text>
</comment>
<proteinExistence type="predicted"/>
<dbReference type="Gene3D" id="2.40.340.10">
    <property type="entry name" value="MoeA, C-terminal, domain IV"/>
    <property type="match status" value="1"/>
</dbReference>
<dbReference type="SUPFAM" id="SSF53218">
    <property type="entry name" value="Molybdenum cofactor biosynthesis proteins"/>
    <property type="match status" value="1"/>
</dbReference>
<evidence type="ECO:0000256" key="9">
    <source>
        <dbReference type="ARBA" id="ARBA00047317"/>
    </source>
</evidence>
<keyword evidence="4" id="KW-0500">Molybdenum</keyword>
<evidence type="ECO:0000256" key="8">
    <source>
        <dbReference type="ARBA" id="ARBA00023150"/>
    </source>
</evidence>
<evidence type="ECO:0000256" key="5">
    <source>
        <dbReference type="ARBA" id="ARBA00022679"/>
    </source>
</evidence>
<accession>A0A6J7SFL2</accession>
<dbReference type="Gene3D" id="3.40.980.10">
    <property type="entry name" value="MoaB/Mog-like domain"/>
    <property type="match status" value="1"/>
</dbReference>
<dbReference type="PANTHER" id="PTHR10192:SF5">
    <property type="entry name" value="GEPHYRIN"/>
    <property type="match status" value="1"/>
</dbReference>
<dbReference type="CDD" id="cd00887">
    <property type="entry name" value="MoeA"/>
    <property type="match status" value="1"/>
</dbReference>
<keyword evidence="5" id="KW-0808">Transferase</keyword>
<dbReference type="InterPro" id="IPR005111">
    <property type="entry name" value="MoeA_C_domain_IV"/>
</dbReference>
<dbReference type="Pfam" id="PF00994">
    <property type="entry name" value="MoCF_biosynth"/>
    <property type="match status" value="1"/>
</dbReference>
<gene>
    <name evidence="11" type="ORF">UFOPK4234_00931</name>
</gene>
<comment type="cofactor">
    <cofactor evidence="1">
        <name>Mg(2+)</name>
        <dbReference type="ChEBI" id="CHEBI:18420"/>
    </cofactor>
</comment>
<dbReference type="InterPro" id="IPR036135">
    <property type="entry name" value="MoeA_linker/N_sf"/>
</dbReference>
<evidence type="ECO:0000256" key="4">
    <source>
        <dbReference type="ARBA" id="ARBA00022505"/>
    </source>
</evidence>
<dbReference type="PANTHER" id="PTHR10192">
    <property type="entry name" value="MOLYBDOPTERIN BIOSYNTHESIS PROTEIN"/>
    <property type="match status" value="1"/>
</dbReference>
<dbReference type="NCBIfam" id="TIGR00177">
    <property type="entry name" value="molyb_syn"/>
    <property type="match status" value="1"/>
</dbReference>
<dbReference type="EC" id="2.10.1.1" evidence="3"/>
<dbReference type="InterPro" id="IPR036425">
    <property type="entry name" value="MoaB/Mog-like_dom_sf"/>
</dbReference>
<dbReference type="InterPro" id="IPR036688">
    <property type="entry name" value="MoeA_C_domain_IV_sf"/>
</dbReference>
<dbReference type="InterPro" id="IPR001453">
    <property type="entry name" value="MoaB/Mog_dom"/>
</dbReference>
<name>A0A6J7SFL2_9ZZZZ</name>
<dbReference type="GO" id="GO:0006777">
    <property type="term" value="P:Mo-molybdopterin cofactor biosynthetic process"/>
    <property type="evidence" value="ECO:0007669"/>
    <property type="project" value="UniProtKB-KW"/>
</dbReference>
<dbReference type="Pfam" id="PF03453">
    <property type="entry name" value="MoeA_N"/>
    <property type="match status" value="1"/>
</dbReference>
<dbReference type="Pfam" id="PF03454">
    <property type="entry name" value="MoeA_C"/>
    <property type="match status" value="1"/>
</dbReference>
<dbReference type="FunFam" id="3.40.980.10:FF:000004">
    <property type="entry name" value="Molybdopterin molybdenumtransferase"/>
    <property type="match status" value="1"/>
</dbReference>
<dbReference type="InterPro" id="IPR038987">
    <property type="entry name" value="MoeA-like"/>
</dbReference>
<dbReference type="Gene3D" id="2.170.190.11">
    <property type="entry name" value="Molybdopterin biosynthesis moea protein, domain 3"/>
    <property type="match status" value="1"/>
</dbReference>
<dbReference type="InterPro" id="IPR005110">
    <property type="entry name" value="MoeA_linker/N"/>
</dbReference>
<evidence type="ECO:0000256" key="1">
    <source>
        <dbReference type="ARBA" id="ARBA00001946"/>
    </source>
</evidence>
<evidence type="ECO:0000256" key="6">
    <source>
        <dbReference type="ARBA" id="ARBA00022723"/>
    </source>
</evidence>
<dbReference type="UniPathway" id="UPA00344"/>
<protein>
    <recommendedName>
        <fullName evidence="3">molybdopterin molybdotransferase</fullName>
        <ecNumber evidence="3">2.10.1.1</ecNumber>
    </recommendedName>
</protein>
<evidence type="ECO:0000259" key="10">
    <source>
        <dbReference type="SMART" id="SM00852"/>
    </source>
</evidence>